<feature type="compositionally biased region" description="Polar residues" evidence="5">
    <location>
        <begin position="1657"/>
        <end position="1698"/>
    </location>
</feature>
<accession>A0A1I8P5C8</accession>
<proteinExistence type="predicted"/>
<keyword evidence="8" id="KW-1185">Reference proteome</keyword>
<evidence type="ECO:0000259" key="6">
    <source>
        <dbReference type="PROSITE" id="PS52027"/>
    </source>
</evidence>
<feature type="compositionally biased region" description="Low complexity" evidence="5">
    <location>
        <begin position="413"/>
        <end position="430"/>
    </location>
</feature>
<evidence type="ECO:0000256" key="1">
    <source>
        <dbReference type="ARBA" id="ARBA00022723"/>
    </source>
</evidence>
<feature type="region of interest" description="Disordered" evidence="5">
    <location>
        <begin position="108"/>
        <end position="162"/>
    </location>
</feature>
<evidence type="ECO:0000313" key="7">
    <source>
        <dbReference type="EnsemblMetazoa" id="SCAU004955-PG"/>
    </source>
</evidence>
<feature type="compositionally biased region" description="Low complexity" evidence="5">
    <location>
        <begin position="241"/>
        <end position="254"/>
    </location>
</feature>
<evidence type="ECO:0000256" key="4">
    <source>
        <dbReference type="PROSITE-ProRule" id="PRU01371"/>
    </source>
</evidence>
<feature type="region of interest" description="Disordered" evidence="5">
    <location>
        <begin position="1141"/>
        <end position="1224"/>
    </location>
</feature>
<feature type="compositionally biased region" description="Basic and acidic residues" evidence="5">
    <location>
        <begin position="635"/>
        <end position="648"/>
    </location>
</feature>
<feature type="compositionally biased region" description="Basic and acidic residues" evidence="5">
    <location>
        <begin position="1393"/>
        <end position="1407"/>
    </location>
</feature>
<sequence>MSKKMWNKIFKTKSSKNAKALAAANKINKRCSIYEEYQQLNAALDLTLSEKSPDNSVTTSQTLAITNYDDRPLPTSTAALAKTEGENGKSTNQKSTISKVVKSFTLKRSQNTEKDNATTLPATGPVTELQSENEKPNSSPHTSSSAINSYNTTTPTETPDPSVSIQLAPCPICSRTFNPVTLRKHVGICEKMATKRRNIFDSSRQRREGTELATYPLPKNFGLPEKSSSITLTRTRSERGQSPNPQQQISSPIMQRKKPSEEFIRSTARSSMRKLSTSSANDGMTTSSNFSRDRLRSSERSLTRRGAMQTQLPSEQCPHCDRCFGLKAYDRHVEWCKEKALQASIKQQASNKTEENVAKARLEARTKYRAPCLKTKRSMNRDKYSGAAGDENEDSPKSLKIGMKSHDTSLMSMSMTSSMTSESKTTTTSTKPTGNINEASEKSAAAPSTSPTTPPQTTSSSTLSFHSNKQKRSRDKSPQPPSTPLANVKEEEDDLAASDSIENCEMEMPDFRLMGEQMTTSVSSTTIDIVTNATNTKKNDKDKPATKNKEKSYIAPAAAAATAKHPSKQQSKSVLADHKFQADVMPGVPPKKKAPSDLSLKSMRHTILKQAPQNGMETSHKEIGGGVATVQPSLDDQRNTEERPSPKAKVELAKSLTFYASPPKKLGEKSKSLSQEQTKISMEEYFITEDNKSQEVEKEAASKHAPRIAPHYTDMNECHGKEIQENRVMGSKKVISSRKEIKKTQKLEKPLKEEFKISTRVKKQTAIKQSTLVRNDKRYTETRQPKLKRQESIFDEKYINDDDEDEDLQQLYLDELKIRPQLKNLLKSLSKEKSSLKKLSLATKRQAPEKKDIIRQSSIAERVRPTYKFGKTINEDNSSFTEENLHRPMISKEYINENEENSSLIAGDMAALNYGNTISKEYSKEKEKNSSHKFSTTFSKEHSKENQENSKRFKDFPQEKPHKYIKEDEDNSSLAKEDITTHMFSPMVPKEYSKGNQENSKCLKDFPQEKINKSFQTALSKKTFQELDLSDKNSSFAFTPKAASQTSSKEILQRAYKALEKMQRQSENEDNEQIAKKMGDIPKGLSKEQTEKNVLNSIEIPEIRDQEEDENPQEQHKSLKSCISTTELFIQIDSDTEEEFITPPEHPNMSAEDFQNSSSSFRRFSPPIRKVKPNVSTMKDNIQTKNISSTKVQDIKIPASTPQSSRSSKVGALTPSEDLHSQSKISSNMEIKTTMKIPLTKGKECKIPVSASQTPRPSKIRASTPPPTQSEFFNATPRSMDSSSLAYKRPIKLEISPVKTLSIGRPQRKRVPSESYASNTTLPMKAVPLNREFIEISRISSAYEISQEDTKEHPREFNNGSNTEYQEPKREEVSQEYAEESDSNEFSTYSNNDKSKENQESERKHLSQENAEESDDTDVSLKSTEGIKVANETSPPRLLRSDSFVIRTTKNRYSDLTKVEDMLGNNQKREIFISIETEQNDLDKSPISPNSIRHMTGNPQCVVEVEVDASDNKFSKISDDDEQHQPLEHSHAGHGHGRNLSSGLSRAMAGTAAADIGVGGGNHFNGHFLDHHHLPNVQLNNAKNLIQQMQKDFHANLRQSLDQQDRSSMQTTAADMMAMMMQQSNNRGKAHKATGTPSGDAYADSDELSSLDGYPLSSPNSRLGVSSKTSADSAYGSLSRQRSSELTNPRNSSRNRTLPANAGGNVVLSRPLTEERARQLSASSSSSSEHALPPIGGNNNYQKQQHVTQMYNNNNINNNTSSNTGSNAANNMEDMLRYERNNNFDVPIHPTTGGLTSPVVATAPTTANQQQHYGHHLHHHATSHEPTPMSSTNQLYGSNSTMSSSMKMSKFCHECGSKFLLDQAKFCMDCGVKRICL</sequence>
<feature type="compositionally biased region" description="Polar residues" evidence="5">
    <location>
        <begin position="136"/>
        <end position="162"/>
    </location>
</feature>
<dbReference type="PROSITE" id="PS52027">
    <property type="entry name" value="ZF_C2HC_C3H"/>
    <property type="match status" value="2"/>
</dbReference>
<dbReference type="STRING" id="35570.A0A1I8P5C8"/>
<feature type="domain" description="C2HC/C3H-type" evidence="6">
    <location>
        <begin position="166"/>
        <end position="195"/>
    </location>
</feature>
<feature type="domain" description="C2HC/C3H-type" evidence="6">
    <location>
        <begin position="313"/>
        <end position="342"/>
    </location>
</feature>
<dbReference type="EnsemblMetazoa" id="SCAU004955-RG">
    <property type="protein sequence ID" value="SCAU004955-PG"/>
    <property type="gene ID" value="SCAU004955"/>
</dbReference>
<feature type="compositionally biased region" description="Basic and acidic residues" evidence="5">
    <location>
        <begin position="291"/>
        <end position="301"/>
    </location>
</feature>
<dbReference type="GO" id="GO:0008270">
    <property type="term" value="F:zinc ion binding"/>
    <property type="evidence" value="ECO:0007669"/>
    <property type="project" value="UniProtKB-KW"/>
</dbReference>
<name>A0A1I8P5C8_STOCA</name>
<dbReference type="Gene3D" id="3.30.160.60">
    <property type="entry name" value="Classic Zinc Finger"/>
    <property type="match status" value="1"/>
</dbReference>
<feature type="compositionally biased region" description="Low complexity" evidence="5">
    <location>
        <begin position="443"/>
        <end position="462"/>
    </location>
</feature>
<dbReference type="Proteomes" id="UP000095300">
    <property type="component" value="Unassembled WGS sequence"/>
</dbReference>
<protein>
    <recommendedName>
        <fullName evidence="6">C2HC/C3H-type domain-containing protein</fullName>
    </recommendedName>
</protein>
<feature type="compositionally biased region" description="Low complexity" evidence="5">
    <location>
        <begin position="1157"/>
        <end position="1167"/>
    </location>
</feature>
<keyword evidence="3" id="KW-0862">Zinc</keyword>
<organism evidence="7 8">
    <name type="scientific">Stomoxys calcitrans</name>
    <name type="common">Stable fly</name>
    <name type="synonym">Conops calcitrans</name>
    <dbReference type="NCBI Taxonomy" id="35570"/>
    <lineage>
        <taxon>Eukaryota</taxon>
        <taxon>Metazoa</taxon>
        <taxon>Ecdysozoa</taxon>
        <taxon>Arthropoda</taxon>
        <taxon>Hexapoda</taxon>
        <taxon>Insecta</taxon>
        <taxon>Pterygota</taxon>
        <taxon>Neoptera</taxon>
        <taxon>Endopterygota</taxon>
        <taxon>Diptera</taxon>
        <taxon>Brachycera</taxon>
        <taxon>Muscomorpha</taxon>
        <taxon>Muscoidea</taxon>
        <taxon>Muscidae</taxon>
        <taxon>Stomoxys</taxon>
    </lineage>
</organism>
<dbReference type="VEuPathDB" id="VectorBase:SCAU004955"/>
<feature type="region of interest" description="Disordered" evidence="5">
    <location>
        <begin position="1624"/>
        <end position="1741"/>
    </location>
</feature>
<feature type="region of interest" description="Disordered" evidence="5">
    <location>
        <begin position="369"/>
        <end position="401"/>
    </location>
</feature>
<keyword evidence="1" id="KW-0479">Metal-binding</keyword>
<dbReference type="InterPro" id="IPR049899">
    <property type="entry name" value="Znf_C2HC_C3H"/>
</dbReference>
<feature type="region of interest" description="Disordered" evidence="5">
    <location>
        <begin position="413"/>
        <end position="497"/>
    </location>
</feature>
<evidence type="ECO:0000313" key="8">
    <source>
        <dbReference type="Proteomes" id="UP000095300"/>
    </source>
</evidence>
<feature type="compositionally biased region" description="Polar residues" evidence="5">
    <location>
        <begin position="1174"/>
        <end position="1192"/>
    </location>
</feature>
<feature type="region of interest" description="Disordered" evidence="5">
    <location>
        <begin position="1249"/>
        <end position="1284"/>
    </location>
</feature>
<evidence type="ECO:0000256" key="2">
    <source>
        <dbReference type="ARBA" id="ARBA00022771"/>
    </source>
</evidence>
<feature type="region of interest" description="Disordered" evidence="5">
    <location>
        <begin position="1515"/>
        <end position="1544"/>
    </location>
</feature>
<feature type="region of interest" description="Disordered" evidence="5">
    <location>
        <begin position="1062"/>
        <end position="1119"/>
    </location>
</feature>
<evidence type="ECO:0000256" key="5">
    <source>
        <dbReference type="SAM" id="MobiDB-lite"/>
    </source>
</evidence>
<feature type="compositionally biased region" description="Basic and acidic residues" evidence="5">
    <location>
        <begin position="1515"/>
        <end position="1531"/>
    </location>
</feature>
<dbReference type="Pfam" id="PF13913">
    <property type="entry name" value="zf-C2HC_2"/>
    <property type="match status" value="1"/>
</dbReference>
<reference evidence="7" key="1">
    <citation type="submission" date="2020-05" db="UniProtKB">
        <authorList>
            <consortium name="EnsemblMetazoa"/>
        </authorList>
    </citation>
    <scope>IDENTIFICATION</scope>
    <source>
        <strain evidence="7">USDA</strain>
    </source>
</reference>
<feature type="region of interest" description="Disordered" evidence="5">
    <location>
        <begin position="922"/>
        <end position="960"/>
    </location>
</feature>
<keyword evidence="2 4" id="KW-0863">Zinc-finger</keyword>
<feature type="region of interest" description="Disordered" evidence="5">
    <location>
        <begin position="200"/>
        <end position="301"/>
    </location>
</feature>
<feature type="compositionally biased region" description="Basic and acidic residues" evidence="5">
    <location>
        <begin position="1062"/>
        <end position="1091"/>
    </location>
</feature>
<feature type="compositionally biased region" description="Polar residues" evidence="5">
    <location>
        <begin position="1269"/>
        <end position="1284"/>
    </location>
</feature>
<feature type="compositionally biased region" description="Basic and acidic residues" evidence="5">
    <location>
        <begin position="939"/>
        <end position="960"/>
    </location>
</feature>
<feature type="region of interest" description="Disordered" evidence="5">
    <location>
        <begin position="628"/>
        <end position="648"/>
    </location>
</feature>
<gene>
    <name evidence="7" type="primary">106084326</name>
</gene>
<feature type="region of interest" description="Disordered" evidence="5">
    <location>
        <begin position="1345"/>
        <end position="1433"/>
    </location>
</feature>
<feature type="compositionally biased region" description="Polar residues" evidence="5">
    <location>
        <begin position="267"/>
        <end position="290"/>
    </location>
</feature>
<evidence type="ECO:0000256" key="3">
    <source>
        <dbReference type="ARBA" id="ARBA00022833"/>
    </source>
</evidence>
<dbReference type="OrthoDB" id="10066537at2759"/>